<evidence type="ECO:0000313" key="2">
    <source>
        <dbReference type="EMBL" id="CAE6489993.1"/>
    </source>
</evidence>
<evidence type="ECO:0000313" key="3">
    <source>
        <dbReference type="Proteomes" id="UP000663888"/>
    </source>
</evidence>
<dbReference type="Proteomes" id="UP000663888">
    <property type="component" value="Unassembled WGS sequence"/>
</dbReference>
<feature type="region of interest" description="Disordered" evidence="1">
    <location>
        <begin position="59"/>
        <end position="79"/>
    </location>
</feature>
<dbReference type="EMBL" id="CAJMWX010001462">
    <property type="protein sequence ID" value="CAE6489993.1"/>
    <property type="molecule type" value="Genomic_DNA"/>
</dbReference>
<comment type="caution">
    <text evidence="2">The sequence shown here is derived from an EMBL/GenBank/DDBJ whole genome shotgun (WGS) entry which is preliminary data.</text>
</comment>
<name>A0A8H3CN17_9AGAM</name>
<feature type="compositionally biased region" description="Acidic residues" evidence="1">
    <location>
        <begin position="63"/>
        <end position="73"/>
    </location>
</feature>
<organism evidence="2 3">
    <name type="scientific">Rhizoctonia solani</name>
    <dbReference type="NCBI Taxonomy" id="456999"/>
    <lineage>
        <taxon>Eukaryota</taxon>
        <taxon>Fungi</taxon>
        <taxon>Dikarya</taxon>
        <taxon>Basidiomycota</taxon>
        <taxon>Agaricomycotina</taxon>
        <taxon>Agaricomycetes</taxon>
        <taxon>Cantharellales</taxon>
        <taxon>Ceratobasidiaceae</taxon>
        <taxon>Rhizoctonia</taxon>
    </lineage>
</organism>
<evidence type="ECO:0000256" key="1">
    <source>
        <dbReference type="SAM" id="MobiDB-lite"/>
    </source>
</evidence>
<protein>
    <submittedName>
        <fullName evidence="2">Uncharacterized protein</fullName>
    </submittedName>
</protein>
<dbReference type="AlphaFoldDB" id="A0A8H3CN17"/>
<gene>
    <name evidence="2" type="ORF">RDB_LOCUS137785</name>
</gene>
<reference evidence="2" key="1">
    <citation type="submission" date="2021-01" db="EMBL/GenBank/DDBJ databases">
        <authorList>
            <person name="Kaushik A."/>
        </authorList>
    </citation>
    <scope>NUCLEOTIDE SEQUENCE</scope>
    <source>
        <strain evidence="2">AG4-R118</strain>
    </source>
</reference>
<sequence>MVNNATVVQLPNNIPPFPEMPDPDEAHLVVVGFSRFMLLVGKHAALTFGYLLPSEGPITATDSDSDSDSDSGSDIDLAGPDRGVMRALVVVPPPRVIDPPPQAVPDECRLRLVFLISACCSPAALIGLSSLIGSTVLSTEVPVDPSEVLDVVNEPVGHVSGNVAVANSFGLLEVALKFVGLA</sequence>
<accession>A0A8H3CN17</accession>
<proteinExistence type="predicted"/>